<dbReference type="AlphaFoldDB" id="A0A0N0ZWW3"/>
<dbReference type="RefSeq" id="WP_062699229.1">
    <property type="nucleotide sequence ID" value="NZ_LJOD01000006.1"/>
</dbReference>
<sequence>MKNLNFLILIVSLLFLQGCRTEFESEQTTHNEYTPSRKIVSLKEAGPFKEYIDARKSGSAKNTLSKTGYDLLSVLSDSSKIAIIIKDSVISYSTVIRHPDRSSDVLVYSIDSQQRSIAFRAEYTPADRTKNYKIDNFTGTVMYETLDGEYMGTFRLKNSITVPGSGNPNSYAGKSEDCTYELNLIEVRCSEDLHNPNQAGGCTADTKPYYILEMWKKCSNFSVAQFPNMGAYEGSGANGGGSNGEVPVDVPMEDCFNIVLENNNFPPLSPEQYTYIQNHPHTGSVLLGSMGVMFSDNQRRFTLWLIDYLRQNNTWGLTDFEGSLKIVDFSQFGQGFLMGSSDPALWGQFEDWFLTDPLDGSLQNELLEDWAEPDRVRPTTRFKNHAKLNGIYNKIKTASSFDKILKNFTPEGSVAHLIFDIGPTKKPNSDAETSEPVNYWIKIVFNQNKDWASKPKVIIAGTFMHELIHAEILRQLLAVANTNGNIDYVTLLEYAKNHKHIELFNAYVKAKTNDADFQHQYMAEKYVTTIVNFLKQVYGTQYTDVEYKTVAWMSSLKGTRAWNLLPQSEKDLYINTFNTNYWIWEL</sequence>
<accession>A0A0N0ZWW3</accession>
<comment type="caution">
    <text evidence="1">The sequence shown here is derived from an EMBL/GenBank/DDBJ whole genome shotgun (WGS) entry which is preliminary data.</text>
</comment>
<organism evidence="1 2">
    <name type="scientific">Chryseobacterium indologenes</name>
    <name type="common">Flavobacterium indologenes</name>
    <dbReference type="NCBI Taxonomy" id="253"/>
    <lineage>
        <taxon>Bacteria</taxon>
        <taxon>Pseudomonadati</taxon>
        <taxon>Bacteroidota</taxon>
        <taxon>Flavobacteriia</taxon>
        <taxon>Flavobacteriales</taxon>
        <taxon>Weeksellaceae</taxon>
        <taxon>Chryseobacterium group</taxon>
        <taxon>Chryseobacterium</taxon>
    </lineage>
</organism>
<proteinExistence type="predicted"/>
<evidence type="ECO:0000313" key="1">
    <source>
        <dbReference type="EMBL" id="KPE51185.1"/>
    </source>
</evidence>
<reference evidence="2" key="2">
    <citation type="submission" date="2015-09" db="EMBL/GenBank/DDBJ databases">
        <title>Draft genome sequence of a multidrug-resistant Chryseobacterium indologenes isolate from Malaysia.</title>
        <authorList>
            <person name="Yu C.Y."/>
            <person name="Ang G.Y."/>
            <person name="Chan K.-G."/>
        </authorList>
    </citation>
    <scope>NUCLEOTIDE SEQUENCE [LARGE SCALE GENOMIC DNA]</scope>
    <source>
        <strain evidence="2">CI_885</strain>
    </source>
</reference>
<dbReference type="PATRIC" id="fig|253.9.peg.4024"/>
<dbReference type="Proteomes" id="UP000037953">
    <property type="component" value="Unassembled WGS sequence"/>
</dbReference>
<dbReference type="PROSITE" id="PS51257">
    <property type="entry name" value="PROKAR_LIPOPROTEIN"/>
    <property type="match status" value="1"/>
</dbReference>
<dbReference type="OrthoDB" id="1242268at2"/>
<gene>
    <name evidence="1" type="ORF">AOB46_10990</name>
</gene>
<reference evidence="1 2" key="1">
    <citation type="journal article" date="2015" name="Genom Data">
        <title>Draft genome sequence of a multidrug-resistant Chryseobacterium indologenes isolate from Malaysia.</title>
        <authorList>
            <person name="Yu C.Y."/>
            <person name="Ang G.Y."/>
            <person name="Cheng H.J."/>
            <person name="Cheong Y.M."/>
            <person name="Yin W.F."/>
            <person name="Chan K.G."/>
        </authorList>
    </citation>
    <scope>NUCLEOTIDE SEQUENCE [LARGE SCALE GENOMIC DNA]</scope>
    <source>
        <strain evidence="1 2">CI_885</strain>
    </source>
</reference>
<dbReference type="EMBL" id="LJOD01000006">
    <property type="protein sequence ID" value="KPE51185.1"/>
    <property type="molecule type" value="Genomic_DNA"/>
</dbReference>
<protein>
    <submittedName>
        <fullName evidence="1">Uncharacterized protein</fullName>
    </submittedName>
</protein>
<evidence type="ECO:0000313" key="2">
    <source>
        <dbReference type="Proteomes" id="UP000037953"/>
    </source>
</evidence>
<name>A0A0N0ZWW3_CHRID</name>